<name>A0AAV4CUS2_9GAST</name>
<evidence type="ECO:0000313" key="3">
    <source>
        <dbReference type="Proteomes" id="UP000735302"/>
    </source>
</evidence>
<dbReference type="EMBL" id="BLXT01007000">
    <property type="protein sequence ID" value="GFO35657.1"/>
    <property type="molecule type" value="Genomic_DNA"/>
</dbReference>
<keyword evidence="3" id="KW-1185">Reference proteome</keyword>
<evidence type="ECO:0000256" key="1">
    <source>
        <dbReference type="SAM" id="MobiDB-lite"/>
    </source>
</evidence>
<reference evidence="2 3" key="1">
    <citation type="journal article" date="2021" name="Elife">
        <title>Chloroplast acquisition without the gene transfer in kleptoplastic sea slugs, Plakobranchus ocellatus.</title>
        <authorList>
            <person name="Maeda T."/>
            <person name="Takahashi S."/>
            <person name="Yoshida T."/>
            <person name="Shimamura S."/>
            <person name="Takaki Y."/>
            <person name="Nagai Y."/>
            <person name="Toyoda A."/>
            <person name="Suzuki Y."/>
            <person name="Arimoto A."/>
            <person name="Ishii H."/>
            <person name="Satoh N."/>
            <person name="Nishiyama T."/>
            <person name="Hasebe M."/>
            <person name="Maruyama T."/>
            <person name="Minagawa J."/>
            <person name="Obokata J."/>
            <person name="Shigenobu S."/>
        </authorList>
    </citation>
    <scope>NUCLEOTIDE SEQUENCE [LARGE SCALE GENOMIC DNA]</scope>
</reference>
<accession>A0AAV4CUS2</accession>
<sequence>MIVLGRFFFVYSQSTTRWSQAFRPSVRPGRQWRDSNPRQTDPCRSQGGLTSHCATDAQVLSEMTEDLHVAIKSALEKYRHGLEVSNFTAAVCIMFARNYNNEHNTNVNDVRAGKRTNTVCFKVLLSI</sequence>
<organism evidence="2 3">
    <name type="scientific">Plakobranchus ocellatus</name>
    <dbReference type="NCBI Taxonomy" id="259542"/>
    <lineage>
        <taxon>Eukaryota</taxon>
        <taxon>Metazoa</taxon>
        <taxon>Spiralia</taxon>
        <taxon>Lophotrochozoa</taxon>
        <taxon>Mollusca</taxon>
        <taxon>Gastropoda</taxon>
        <taxon>Heterobranchia</taxon>
        <taxon>Euthyneura</taxon>
        <taxon>Panpulmonata</taxon>
        <taxon>Sacoglossa</taxon>
        <taxon>Placobranchoidea</taxon>
        <taxon>Plakobranchidae</taxon>
        <taxon>Plakobranchus</taxon>
    </lineage>
</organism>
<dbReference type="Proteomes" id="UP000735302">
    <property type="component" value="Unassembled WGS sequence"/>
</dbReference>
<proteinExistence type="predicted"/>
<dbReference type="AlphaFoldDB" id="A0AAV4CUS2"/>
<gene>
    <name evidence="2" type="ORF">PoB_006216200</name>
</gene>
<comment type="caution">
    <text evidence="2">The sequence shown here is derived from an EMBL/GenBank/DDBJ whole genome shotgun (WGS) entry which is preliminary data.</text>
</comment>
<feature type="compositionally biased region" description="Polar residues" evidence="1">
    <location>
        <begin position="37"/>
        <end position="47"/>
    </location>
</feature>
<protein>
    <submittedName>
        <fullName evidence="2">Uncharacterized protein</fullName>
    </submittedName>
</protein>
<feature type="region of interest" description="Disordered" evidence="1">
    <location>
        <begin position="27"/>
        <end position="47"/>
    </location>
</feature>
<evidence type="ECO:0000313" key="2">
    <source>
        <dbReference type="EMBL" id="GFO35657.1"/>
    </source>
</evidence>